<proteinExistence type="predicted"/>
<dbReference type="EMBL" id="CM007903">
    <property type="protein sequence ID" value="OTF98194.1"/>
    <property type="molecule type" value="Genomic_DNA"/>
</dbReference>
<reference evidence="2" key="1">
    <citation type="journal article" date="2017" name="Nature">
        <title>The sunflower genome provides insights into oil metabolism, flowering and Asterid evolution.</title>
        <authorList>
            <person name="Badouin H."/>
            <person name="Gouzy J."/>
            <person name="Grassa C.J."/>
            <person name="Murat F."/>
            <person name="Staton S.E."/>
            <person name="Cottret L."/>
            <person name="Lelandais-Briere C."/>
            <person name="Owens G.L."/>
            <person name="Carrere S."/>
            <person name="Mayjonade B."/>
            <person name="Legrand L."/>
            <person name="Gill N."/>
            <person name="Kane N.C."/>
            <person name="Bowers J.E."/>
            <person name="Hubner S."/>
            <person name="Bellec A."/>
            <person name="Berard A."/>
            <person name="Berges H."/>
            <person name="Blanchet N."/>
            <person name="Boniface M.C."/>
            <person name="Brunel D."/>
            <person name="Catrice O."/>
            <person name="Chaidir N."/>
            <person name="Claudel C."/>
            <person name="Donnadieu C."/>
            <person name="Faraut T."/>
            <person name="Fievet G."/>
            <person name="Helmstetter N."/>
            <person name="King M."/>
            <person name="Knapp S.J."/>
            <person name="Lai Z."/>
            <person name="Le Paslier M.C."/>
            <person name="Lippi Y."/>
            <person name="Lorenzon L."/>
            <person name="Mandel J.R."/>
            <person name="Marage G."/>
            <person name="Marchand G."/>
            <person name="Marquand E."/>
            <person name="Bret-Mestries E."/>
            <person name="Morien E."/>
            <person name="Nambeesan S."/>
            <person name="Nguyen T."/>
            <person name="Pegot-Espagnet P."/>
            <person name="Pouilly N."/>
            <person name="Raftis F."/>
            <person name="Sallet E."/>
            <person name="Schiex T."/>
            <person name="Thomas J."/>
            <person name="Vandecasteele C."/>
            <person name="Vares D."/>
            <person name="Vear F."/>
            <person name="Vautrin S."/>
            <person name="Crespi M."/>
            <person name="Mangin B."/>
            <person name="Burke J.M."/>
            <person name="Salse J."/>
            <person name="Munos S."/>
            <person name="Vincourt P."/>
            <person name="Rieseberg L.H."/>
            <person name="Langlade N.B."/>
        </authorList>
    </citation>
    <scope>NUCLEOTIDE SEQUENCE [LARGE SCALE GENOMIC DNA]</scope>
    <source>
        <strain evidence="2">cv. SF193</strain>
    </source>
</reference>
<dbReference type="AlphaFoldDB" id="A0A251SH88"/>
<sequence>MNSDFCLVCSNWLIWTGKMREKKGVVTGELPPSHHHDGHHLWCFCFLWGFFLCRERRKGW</sequence>
<dbReference type="Proteomes" id="UP000215914">
    <property type="component" value="Chromosome 14"/>
</dbReference>
<accession>A0A251SH88</accession>
<evidence type="ECO:0000313" key="1">
    <source>
        <dbReference type="EMBL" id="OTF98194.1"/>
    </source>
</evidence>
<organism evidence="1 2">
    <name type="scientific">Helianthus annuus</name>
    <name type="common">Common sunflower</name>
    <dbReference type="NCBI Taxonomy" id="4232"/>
    <lineage>
        <taxon>Eukaryota</taxon>
        <taxon>Viridiplantae</taxon>
        <taxon>Streptophyta</taxon>
        <taxon>Embryophyta</taxon>
        <taxon>Tracheophyta</taxon>
        <taxon>Spermatophyta</taxon>
        <taxon>Magnoliopsida</taxon>
        <taxon>eudicotyledons</taxon>
        <taxon>Gunneridae</taxon>
        <taxon>Pentapetalae</taxon>
        <taxon>asterids</taxon>
        <taxon>campanulids</taxon>
        <taxon>Asterales</taxon>
        <taxon>Asteraceae</taxon>
        <taxon>Asteroideae</taxon>
        <taxon>Heliantheae alliance</taxon>
        <taxon>Heliantheae</taxon>
        <taxon>Helianthus</taxon>
    </lineage>
</organism>
<keyword evidence="2" id="KW-1185">Reference proteome</keyword>
<dbReference type="InParanoid" id="A0A251SH88"/>
<evidence type="ECO:0000313" key="2">
    <source>
        <dbReference type="Proteomes" id="UP000215914"/>
    </source>
</evidence>
<protein>
    <submittedName>
        <fullName evidence="1">Uncharacterized protein</fullName>
    </submittedName>
</protein>
<gene>
    <name evidence="1" type="ORF">HannXRQ_Chr14g0442951</name>
</gene>
<name>A0A251SH88_HELAN</name>